<dbReference type="InterPro" id="IPR001878">
    <property type="entry name" value="Znf_CCHC"/>
</dbReference>
<dbReference type="Pfam" id="PF06839">
    <property type="entry name" value="Zn_ribbon_GRF"/>
    <property type="match status" value="2"/>
</dbReference>
<dbReference type="GO" id="GO:0016853">
    <property type="term" value="F:isomerase activity"/>
    <property type="evidence" value="ECO:0007669"/>
    <property type="project" value="UniProtKB-KW"/>
</dbReference>
<keyword evidence="3" id="KW-0862">Zinc</keyword>
<evidence type="ECO:0000256" key="3">
    <source>
        <dbReference type="ARBA" id="ARBA00022833"/>
    </source>
</evidence>
<dbReference type="PROSITE" id="PS50158">
    <property type="entry name" value="ZF_CCHC"/>
    <property type="match status" value="3"/>
</dbReference>
<dbReference type="GO" id="GO:0008270">
    <property type="term" value="F:zinc ion binding"/>
    <property type="evidence" value="ECO:0007669"/>
    <property type="project" value="UniProtKB-KW"/>
</dbReference>
<dbReference type="SUPFAM" id="SSF57756">
    <property type="entry name" value="Retrovirus zinc finger-like domains"/>
    <property type="match status" value="2"/>
</dbReference>
<feature type="domain" description="CCHC-type" evidence="5">
    <location>
        <begin position="280"/>
        <end position="295"/>
    </location>
</feature>
<proteinExistence type="predicted"/>
<feature type="domain" description="CCHC-type" evidence="5">
    <location>
        <begin position="315"/>
        <end position="328"/>
    </location>
</feature>
<sequence length="331" mass="35497">MAEFEDEEFLSQVAAAEAEALSTAAKRRRISASETTTTTTTAVTTPKFNVNTNNNTSVEEGAYLAVLKGNKSVLFQQKGSTNTFSTPINNNYKANSSNNWSSSDAGDSCFKCGKSGHWARDCDTNPSTDDSVSFPEKICACGMGSCLVLTANTEKNRGRKFYKCPIRQENGGCGFFEWCDQPPVTDSLTTRGPSYTVSSTFPELSCPCGSGTCLVLTAKTGKNIGQQFYRCPSNLGGCGFFKWCNDNTTNASFSNSSNSSQTYPKMDGSTNKINNSVTSCFKCGNAGHWAKDCPQSSSQRSAADGGIQYSNSSTCFKCGKPGHWAKDCSSN</sequence>
<dbReference type="EMBL" id="GEDG01016859">
    <property type="protein sequence ID" value="JAP22177.1"/>
    <property type="molecule type" value="Transcribed_RNA"/>
</dbReference>
<evidence type="ECO:0000259" key="5">
    <source>
        <dbReference type="PROSITE" id="PS50158"/>
    </source>
</evidence>
<evidence type="ECO:0000313" key="7">
    <source>
        <dbReference type="EMBL" id="JAP22177.1"/>
    </source>
</evidence>
<organism evidence="7">
    <name type="scientific">Solanum chacoense</name>
    <name type="common">Chaco potato</name>
    <dbReference type="NCBI Taxonomy" id="4108"/>
    <lineage>
        <taxon>Eukaryota</taxon>
        <taxon>Viridiplantae</taxon>
        <taxon>Streptophyta</taxon>
        <taxon>Embryophyta</taxon>
        <taxon>Tracheophyta</taxon>
        <taxon>Spermatophyta</taxon>
        <taxon>Magnoliopsida</taxon>
        <taxon>eudicotyledons</taxon>
        <taxon>Gunneridae</taxon>
        <taxon>Pentapetalae</taxon>
        <taxon>asterids</taxon>
        <taxon>lamiids</taxon>
        <taxon>Solanales</taxon>
        <taxon>Solanaceae</taxon>
        <taxon>Solanoideae</taxon>
        <taxon>Solaneae</taxon>
        <taxon>Solanum</taxon>
    </lineage>
</organism>
<reference evidence="7" key="1">
    <citation type="submission" date="2015-12" db="EMBL/GenBank/DDBJ databases">
        <title>Gene expression during late stages of embryo sac development: a critical building block for successful pollen-pistil interactions.</title>
        <authorList>
            <person name="Liu Y."/>
            <person name="Joly V."/>
            <person name="Sabar M."/>
            <person name="Matton D.P."/>
        </authorList>
    </citation>
    <scope>NUCLEOTIDE SEQUENCE</scope>
</reference>
<dbReference type="AlphaFoldDB" id="A0A0V0HP49"/>
<keyword evidence="1" id="KW-0479">Metal-binding</keyword>
<keyword evidence="7" id="KW-0413">Isomerase</keyword>
<dbReference type="PANTHER" id="PTHR33680">
    <property type="entry name" value="OS07G0190500 PROTEIN"/>
    <property type="match status" value="1"/>
</dbReference>
<name>A0A0V0HP49_SOLCH</name>
<dbReference type="Pfam" id="PF00098">
    <property type="entry name" value="zf-CCHC"/>
    <property type="match status" value="3"/>
</dbReference>
<dbReference type="SMART" id="SM00343">
    <property type="entry name" value="ZnF_C2HC"/>
    <property type="match status" value="3"/>
</dbReference>
<evidence type="ECO:0000256" key="2">
    <source>
        <dbReference type="ARBA" id="ARBA00022771"/>
    </source>
</evidence>
<protein>
    <submittedName>
        <fullName evidence="7">Putative DNA topoisomerase 3-alpha-like</fullName>
    </submittedName>
</protein>
<dbReference type="InterPro" id="IPR036875">
    <property type="entry name" value="Znf_CCHC_sf"/>
</dbReference>
<dbReference type="PANTHER" id="PTHR33680:SF1">
    <property type="entry name" value="OS05G0489500 PROTEIN"/>
    <property type="match status" value="1"/>
</dbReference>
<feature type="domain" description="GRF-type" evidence="6">
    <location>
        <begin position="206"/>
        <end position="247"/>
    </location>
</feature>
<evidence type="ECO:0000256" key="4">
    <source>
        <dbReference type="PROSITE-ProRule" id="PRU00047"/>
    </source>
</evidence>
<feature type="domain" description="GRF-type" evidence="6">
    <location>
        <begin position="139"/>
        <end position="182"/>
    </location>
</feature>
<dbReference type="GO" id="GO:0003676">
    <property type="term" value="F:nucleic acid binding"/>
    <property type="evidence" value="ECO:0007669"/>
    <property type="project" value="InterPro"/>
</dbReference>
<evidence type="ECO:0000256" key="1">
    <source>
        <dbReference type="ARBA" id="ARBA00022723"/>
    </source>
</evidence>
<dbReference type="Gene3D" id="4.10.60.10">
    <property type="entry name" value="Zinc finger, CCHC-type"/>
    <property type="match status" value="3"/>
</dbReference>
<keyword evidence="2 4" id="KW-0863">Zinc-finger</keyword>
<accession>A0A0V0HP49</accession>
<dbReference type="InterPro" id="IPR010666">
    <property type="entry name" value="Znf_GRF"/>
</dbReference>
<dbReference type="PROSITE" id="PS51999">
    <property type="entry name" value="ZF_GRF"/>
    <property type="match status" value="2"/>
</dbReference>
<evidence type="ECO:0000259" key="6">
    <source>
        <dbReference type="PROSITE" id="PS51999"/>
    </source>
</evidence>
<feature type="domain" description="CCHC-type" evidence="5">
    <location>
        <begin position="109"/>
        <end position="122"/>
    </location>
</feature>